<evidence type="ECO:0000256" key="2">
    <source>
        <dbReference type="ARBA" id="ARBA00022692"/>
    </source>
</evidence>
<dbReference type="HOGENOM" id="CLU_007946_12_1_1"/>
<feature type="transmembrane region" description="Helical" evidence="6">
    <location>
        <begin position="281"/>
        <end position="301"/>
    </location>
</feature>
<dbReference type="OrthoDB" id="10062876at2759"/>
<dbReference type="OMA" id="HWYGESE"/>
<comment type="subcellular location">
    <subcellularLocation>
        <location evidence="1">Membrane</location>
        <topology evidence="1">Multi-pass membrane protein</topology>
    </subcellularLocation>
</comment>
<feature type="transmembrane region" description="Helical" evidence="6">
    <location>
        <begin position="403"/>
        <end position="424"/>
    </location>
</feature>
<evidence type="ECO:0000256" key="1">
    <source>
        <dbReference type="ARBA" id="ARBA00004141"/>
    </source>
</evidence>
<feature type="transmembrane region" description="Helical" evidence="6">
    <location>
        <begin position="225"/>
        <end position="246"/>
    </location>
</feature>
<evidence type="ECO:0000256" key="4">
    <source>
        <dbReference type="ARBA" id="ARBA00023136"/>
    </source>
</evidence>
<keyword evidence="2 6" id="KW-0812">Transmembrane</keyword>
<reference evidence="9" key="1">
    <citation type="submission" date="2009-05" db="EMBL/GenBank/DDBJ databases">
        <title>The genome sequence of Ajellomyces capsulatus strain H143.</title>
        <authorList>
            <person name="Champion M."/>
            <person name="Cuomo C.A."/>
            <person name="Ma L.-J."/>
            <person name="Henn M.R."/>
            <person name="Sil A."/>
            <person name="Goldman B."/>
            <person name="Young S.K."/>
            <person name="Kodira C.D."/>
            <person name="Zeng Q."/>
            <person name="Koehrsen M."/>
            <person name="Alvarado L."/>
            <person name="Berlin A.M."/>
            <person name="Borenstein D."/>
            <person name="Chen Z."/>
            <person name="Engels R."/>
            <person name="Freedman E."/>
            <person name="Gellesch M."/>
            <person name="Goldberg J."/>
            <person name="Griggs A."/>
            <person name="Gujja S."/>
            <person name="Heiman D.I."/>
            <person name="Hepburn T.A."/>
            <person name="Howarth C."/>
            <person name="Jen D."/>
            <person name="Larson L."/>
            <person name="Lewis B."/>
            <person name="Mehta T."/>
            <person name="Park D."/>
            <person name="Pearson M."/>
            <person name="Roberts A."/>
            <person name="Saif S."/>
            <person name="Shea T.D."/>
            <person name="Shenoy N."/>
            <person name="Sisk P."/>
            <person name="Stolte C."/>
            <person name="Sykes S."/>
            <person name="Walk T."/>
            <person name="White J."/>
            <person name="Yandava C."/>
            <person name="Klein B."/>
            <person name="McEwen J.G."/>
            <person name="Puccia R."/>
            <person name="Goldman G.H."/>
            <person name="Felipe M.S."/>
            <person name="Nino-Vega G."/>
            <person name="San-Blas G."/>
            <person name="Taylor J.W."/>
            <person name="Mendoza L."/>
            <person name="Galagan J.E."/>
            <person name="Nusbaum C."/>
            <person name="Birren B.W."/>
        </authorList>
    </citation>
    <scope>NUCLEOTIDE SEQUENCE [LARGE SCALE GENOMIC DNA]</scope>
    <source>
        <strain evidence="9">H143</strain>
    </source>
</reference>
<organism evidence="8 9">
    <name type="scientific">Ajellomyces capsulatus (strain H143)</name>
    <name type="common">Darling's disease fungus</name>
    <name type="synonym">Histoplasma capsulatum</name>
    <dbReference type="NCBI Taxonomy" id="544712"/>
    <lineage>
        <taxon>Eukaryota</taxon>
        <taxon>Fungi</taxon>
        <taxon>Dikarya</taxon>
        <taxon>Ascomycota</taxon>
        <taxon>Pezizomycotina</taxon>
        <taxon>Eurotiomycetes</taxon>
        <taxon>Eurotiomycetidae</taxon>
        <taxon>Onygenales</taxon>
        <taxon>Ajellomycetaceae</taxon>
        <taxon>Histoplasma</taxon>
    </lineage>
</organism>
<dbReference type="AlphaFoldDB" id="C6H7U6"/>
<dbReference type="Proteomes" id="UP000002624">
    <property type="component" value="Unassembled WGS sequence"/>
</dbReference>
<accession>C6H7U6</accession>
<feature type="region of interest" description="Disordered" evidence="5">
    <location>
        <begin position="48"/>
        <end position="100"/>
    </location>
</feature>
<proteinExistence type="predicted"/>
<dbReference type="EMBL" id="GG692420">
    <property type="protein sequence ID" value="EER43477.1"/>
    <property type="molecule type" value="Genomic_DNA"/>
</dbReference>
<dbReference type="InterPro" id="IPR050524">
    <property type="entry name" value="APC_YAT"/>
</dbReference>
<evidence type="ECO:0000259" key="7">
    <source>
        <dbReference type="Pfam" id="PF00324"/>
    </source>
</evidence>
<dbReference type="eggNOG" id="KOG1286">
    <property type="taxonomic scope" value="Eukaryota"/>
</dbReference>
<feature type="compositionally biased region" description="Polar residues" evidence="5">
    <location>
        <begin position="58"/>
        <end position="67"/>
    </location>
</feature>
<dbReference type="Pfam" id="PF00324">
    <property type="entry name" value="AA_permease"/>
    <property type="match status" value="1"/>
</dbReference>
<evidence type="ECO:0000313" key="9">
    <source>
        <dbReference type="Proteomes" id="UP000002624"/>
    </source>
</evidence>
<feature type="compositionally biased region" description="Basic residues" evidence="5">
    <location>
        <begin position="48"/>
        <end position="57"/>
    </location>
</feature>
<dbReference type="GO" id="GO:0016020">
    <property type="term" value="C:membrane"/>
    <property type="evidence" value="ECO:0007669"/>
    <property type="project" value="UniProtKB-SubCell"/>
</dbReference>
<evidence type="ECO:0000256" key="5">
    <source>
        <dbReference type="SAM" id="MobiDB-lite"/>
    </source>
</evidence>
<feature type="domain" description="Amino acid permease/ SLC12A" evidence="7">
    <location>
        <begin position="190"/>
        <end position="457"/>
    </location>
</feature>
<sequence>MTPYSLRRELYGSSFPEKEKAVDLGDVCQFGRARWPIPSAWDRQRCGSRKVSIRRTAQRPTPTSSSLCPCRNDDSSVDEDQSMKPSRTKPTANYAAASPDDRTGGTIGLHVCTDWNGVEIGGPGSVFVSFTLRSSFILAVTISMAEMVTYLPISSPFIRFAGRYVDEAFGVATGYNFFVFEAAMVPFEIVACNASFTIAGPDYVSMAAGETENPRYVLPRAFNAVFYRLTAFFVLGSLCVGIVVPYNDKTMSDAFKKGLPGAAASPYVVAMDRLQIKVLPHIVNAMVLGAAFSAGNSYVYCASRSLFGLALEGKAPRIFTKCNSNGVPIYCVSLVLLIALLSFLQVSNEASVVLDWFVSLVTASQLLNFFAVAFTYTRFMKALDAQGVSRDSLPYKGFFQPYLAYYACAGTLIMAFVGGYTVFLPGNWSIPTFLFSYTMIGLCPVLFFGWKLSKKTKWFKPHEVDLFKDVAEIDEYTKNFVPTPPRNRIDKYFNKLFE</sequence>
<dbReference type="PANTHER" id="PTHR43341:SF15">
    <property type="entry name" value="GENERAL AMINO ACID PERMEASE AGP2"/>
    <property type="match status" value="1"/>
</dbReference>
<feature type="transmembrane region" description="Helical" evidence="6">
    <location>
        <begin position="322"/>
        <end position="344"/>
    </location>
</feature>
<dbReference type="STRING" id="544712.C6H7U6"/>
<dbReference type="GO" id="GO:0015171">
    <property type="term" value="F:amino acid transmembrane transporter activity"/>
    <property type="evidence" value="ECO:0007669"/>
    <property type="project" value="TreeGrafter"/>
</dbReference>
<name>C6H7U6_AJECH</name>
<dbReference type="PANTHER" id="PTHR43341">
    <property type="entry name" value="AMINO ACID PERMEASE"/>
    <property type="match status" value="1"/>
</dbReference>
<feature type="transmembrane region" description="Helical" evidence="6">
    <location>
        <begin position="430"/>
        <end position="450"/>
    </location>
</feature>
<gene>
    <name evidence="8" type="ORF">HCDG_01507</name>
</gene>
<evidence type="ECO:0000256" key="3">
    <source>
        <dbReference type="ARBA" id="ARBA00022989"/>
    </source>
</evidence>
<evidence type="ECO:0000256" key="6">
    <source>
        <dbReference type="SAM" id="Phobius"/>
    </source>
</evidence>
<evidence type="ECO:0000313" key="8">
    <source>
        <dbReference type="EMBL" id="EER43477.1"/>
    </source>
</evidence>
<dbReference type="InterPro" id="IPR004841">
    <property type="entry name" value="AA-permease/SLC12A_dom"/>
</dbReference>
<protein>
    <submittedName>
        <fullName evidence="8">Amino acid permease AGP2</fullName>
    </submittedName>
</protein>
<feature type="transmembrane region" description="Helical" evidence="6">
    <location>
        <begin position="356"/>
        <end position="376"/>
    </location>
</feature>
<keyword evidence="4 6" id="KW-0472">Membrane</keyword>
<keyword evidence="3 6" id="KW-1133">Transmembrane helix</keyword>
<dbReference type="Gene3D" id="1.20.1740.10">
    <property type="entry name" value="Amino acid/polyamine transporter I"/>
    <property type="match status" value="2"/>
</dbReference>
<dbReference type="VEuPathDB" id="FungiDB:HCDG_01507"/>